<dbReference type="PRINTS" id="PR00071">
    <property type="entry name" value="HMGCOARDTASE"/>
</dbReference>
<keyword evidence="9" id="KW-1185">Reference proteome</keyword>
<evidence type="ECO:0000256" key="1">
    <source>
        <dbReference type="ARBA" id="ARBA00005084"/>
    </source>
</evidence>
<dbReference type="Gene3D" id="1.10.3270.10">
    <property type="entry name" value="HMGR, N-terminal domain"/>
    <property type="match status" value="1"/>
</dbReference>
<reference evidence="8 9" key="1">
    <citation type="journal article" date="2015" name="Genome Biol.">
        <title>Comparative genomics of Steinernema reveals deeply conserved gene regulatory networks.</title>
        <authorList>
            <person name="Dillman A.R."/>
            <person name="Macchietto M."/>
            <person name="Porter C.F."/>
            <person name="Rogers A."/>
            <person name="Williams B."/>
            <person name="Antoshechkin I."/>
            <person name="Lee M.M."/>
            <person name="Goodwin Z."/>
            <person name="Lu X."/>
            <person name="Lewis E.E."/>
            <person name="Goodrich-Blair H."/>
            <person name="Stock S.P."/>
            <person name="Adams B.J."/>
            <person name="Sternberg P.W."/>
            <person name="Mortazavi A."/>
        </authorList>
    </citation>
    <scope>NUCLEOTIDE SEQUENCE [LARGE SCALE GENOMIC DNA]</scope>
    <source>
        <strain evidence="8 9">ALL</strain>
    </source>
</reference>
<dbReference type="PANTHER" id="PTHR10572:SF24">
    <property type="entry name" value="3-HYDROXY-3-METHYLGLUTARYL-COENZYME A REDUCTASE"/>
    <property type="match status" value="1"/>
</dbReference>
<evidence type="ECO:0000313" key="9">
    <source>
        <dbReference type="Proteomes" id="UP000298663"/>
    </source>
</evidence>
<dbReference type="InterPro" id="IPR002202">
    <property type="entry name" value="HMG_CoA_Rdtase"/>
</dbReference>
<dbReference type="CDD" id="cd00643">
    <property type="entry name" value="HMG-CoA_reductase_classI"/>
    <property type="match status" value="1"/>
</dbReference>
<dbReference type="GO" id="GO:0015936">
    <property type="term" value="P:coenzyme A metabolic process"/>
    <property type="evidence" value="ECO:0007669"/>
    <property type="project" value="InterPro"/>
</dbReference>
<dbReference type="AlphaFoldDB" id="A0A4U5NCP2"/>
<organism evidence="8 9">
    <name type="scientific">Steinernema carpocapsae</name>
    <name type="common">Entomopathogenic nematode</name>
    <dbReference type="NCBI Taxonomy" id="34508"/>
    <lineage>
        <taxon>Eukaryota</taxon>
        <taxon>Metazoa</taxon>
        <taxon>Ecdysozoa</taxon>
        <taxon>Nematoda</taxon>
        <taxon>Chromadorea</taxon>
        <taxon>Rhabditida</taxon>
        <taxon>Tylenchina</taxon>
        <taxon>Panagrolaimomorpha</taxon>
        <taxon>Strongyloidoidea</taxon>
        <taxon>Steinernematidae</taxon>
        <taxon>Steinernema</taxon>
    </lineage>
</organism>
<dbReference type="PROSITE" id="PS00318">
    <property type="entry name" value="HMG_COA_REDUCTASE_2"/>
    <property type="match status" value="1"/>
</dbReference>
<dbReference type="SUPFAM" id="SSF56542">
    <property type="entry name" value="Substrate-binding domain of HMG-CoA reductase"/>
    <property type="match status" value="1"/>
</dbReference>
<keyword evidence="6" id="KW-0560">Oxidoreductase</keyword>
<dbReference type="Gene3D" id="3.30.70.420">
    <property type="entry name" value="Hydroxymethylglutaryl-CoA reductase, class I/II, NAD/NADP-binding domain"/>
    <property type="match status" value="1"/>
</dbReference>
<comment type="caution">
    <text evidence="8">The sequence shown here is derived from an EMBL/GenBank/DDBJ whole genome shotgun (WGS) entry which is preliminary data.</text>
</comment>
<gene>
    <name evidence="8" type="ORF">L596_014321</name>
</gene>
<dbReference type="PROSITE" id="PS50065">
    <property type="entry name" value="HMG_COA_REDUCTASE_4"/>
    <property type="match status" value="1"/>
</dbReference>
<dbReference type="InterPro" id="IPR004554">
    <property type="entry name" value="HMG_CoA_Rdtase_eu_arc"/>
</dbReference>
<dbReference type="EMBL" id="AZBU02000004">
    <property type="protein sequence ID" value="TKR80211.1"/>
    <property type="molecule type" value="Genomic_DNA"/>
</dbReference>
<dbReference type="PROSITE" id="PS00066">
    <property type="entry name" value="HMG_COA_REDUCTASE_1"/>
    <property type="match status" value="1"/>
</dbReference>
<dbReference type="GO" id="GO:0016126">
    <property type="term" value="P:sterol biosynthetic process"/>
    <property type="evidence" value="ECO:0007669"/>
    <property type="project" value="TreeGrafter"/>
</dbReference>
<dbReference type="STRING" id="34508.A0A4U5NCP2"/>
<name>A0A4U5NCP2_STECR</name>
<evidence type="ECO:0000256" key="6">
    <source>
        <dbReference type="ARBA" id="ARBA00023002"/>
    </source>
</evidence>
<comment type="similarity">
    <text evidence="2">Belongs to the HMG-CoA reductase family.</text>
</comment>
<dbReference type="EC" id="1.1.1.34" evidence="3"/>
<dbReference type="InterPro" id="IPR009023">
    <property type="entry name" value="HMG_CoA_Rdtase_NAD(P)-bd_sf"/>
</dbReference>
<dbReference type="OrthoDB" id="310654at2759"/>
<evidence type="ECO:0000313" key="8">
    <source>
        <dbReference type="EMBL" id="TKR80211.1"/>
    </source>
</evidence>
<evidence type="ECO:0000256" key="7">
    <source>
        <dbReference type="SAM" id="MobiDB-lite"/>
    </source>
</evidence>
<reference evidence="8 9" key="2">
    <citation type="journal article" date="2019" name="G3 (Bethesda)">
        <title>Hybrid Assembly of the Genome of the Entomopathogenic Nematode Steinernema carpocapsae Identifies the X-Chromosome.</title>
        <authorList>
            <person name="Serra L."/>
            <person name="Macchietto M."/>
            <person name="Macias-Munoz A."/>
            <person name="McGill C.J."/>
            <person name="Rodriguez I.M."/>
            <person name="Rodriguez B."/>
            <person name="Murad R."/>
            <person name="Mortazavi A."/>
        </authorList>
    </citation>
    <scope>NUCLEOTIDE SEQUENCE [LARGE SCALE GENOMIC DNA]</scope>
    <source>
        <strain evidence="8 9">ALL</strain>
    </source>
</reference>
<proteinExistence type="inferred from homology"/>
<protein>
    <recommendedName>
        <fullName evidence="4">3-hydroxy-3-methylglutaryl-coenzyme A reductase</fullName>
        <ecNumber evidence="3">1.1.1.34</ecNumber>
    </recommendedName>
</protein>
<sequence>MTNVPFSVAFRWGIMATSDWVSSLEEDFSGLLKDSNCYSKNLVNELLLRVAKKVAVGSSQAREVHFSVGEDNSEDSETDASRKSSLCSDIHKQDVPVAAEAPVLDQKVEKPMDDRSDEAVLELLDSKKLKHRDLEKQVSCKERAVAIRRTHIERINGSSLENLPYKDYDYEKIHGACCENPIGFVPLPVGCVGPLKLDGDFITVPMATTEGTLIASTNRGCRVIEGSPEGVKAVILDDKMTRAPMVEFGTCDRALEFYLYLKEARNFEICKREFASTTKFGRLVNIDLELIGTKVILRFCATTGDAMGMNMVSKGANKVLEYLKGKFPDMDTLTVSSNYCADKKATQVNWMKGRGKTVQASCTIPKETIESVLKTSVDRMVEVGVDKCLLGSTLAGTIGGYNCHAANIVTAIFIATGQDPAQVVSSSMCITTLKKTLEGDLSICCKMNCLEVGTVGGGTFLDAQKSNLEMLKCWGSNAREPGDNAKRLAKIICATVLAGELSLLAAQCTHTLVSSHMNYNRSKLNLYEVDKPKPTRAEDQSFSATLRIERPSLKNSGRKDAMEVQCSHLL</sequence>
<dbReference type="Gene3D" id="3.90.770.10">
    <property type="entry name" value="3-hydroxy-3-methylglutaryl-coenzyme A Reductase, Chain A, domain 2"/>
    <property type="match status" value="1"/>
</dbReference>
<dbReference type="InterPro" id="IPR023282">
    <property type="entry name" value="HMG_CoA_Rdtase_N"/>
</dbReference>
<dbReference type="InterPro" id="IPR023074">
    <property type="entry name" value="HMG_CoA_Rdtase_cat_sf"/>
</dbReference>
<dbReference type="PANTHER" id="PTHR10572">
    <property type="entry name" value="3-HYDROXY-3-METHYLGLUTARYL-COENZYME A REDUCTASE"/>
    <property type="match status" value="1"/>
</dbReference>
<dbReference type="FunFam" id="3.30.70.420:FF:000001">
    <property type="entry name" value="3-hydroxy-3-methylglutaryl coenzyme A reductase"/>
    <property type="match status" value="1"/>
</dbReference>
<dbReference type="InterPro" id="IPR023076">
    <property type="entry name" value="HMG_CoA_Rdtase_CS"/>
</dbReference>
<evidence type="ECO:0000256" key="4">
    <source>
        <dbReference type="ARBA" id="ARBA00016920"/>
    </source>
</evidence>
<evidence type="ECO:0000256" key="2">
    <source>
        <dbReference type="ARBA" id="ARBA00007661"/>
    </source>
</evidence>
<dbReference type="GO" id="GO:0004420">
    <property type="term" value="F:hydroxymethylglutaryl-CoA reductase (NADPH) activity"/>
    <property type="evidence" value="ECO:0007669"/>
    <property type="project" value="UniProtKB-EC"/>
</dbReference>
<accession>A0A4U5NCP2</accession>
<dbReference type="SUPFAM" id="SSF55035">
    <property type="entry name" value="NAD-binding domain of HMG-CoA reductase"/>
    <property type="match status" value="1"/>
</dbReference>
<comment type="pathway">
    <text evidence="1">Metabolic intermediate biosynthesis; (R)-mevalonate biosynthesis; (R)-mevalonate from acetyl-CoA: step 3/3.</text>
</comment>
<dbReference type="GO" id="GO:0008299">
    <property type="term" value="P:isoprenoid biosynthetic process"/>
    <property type="evidence" value="ECO:0007669"/>
    <property type="project" value="InterPro"/>
</dbReference>
<dbReference type="Proteomes" id="UP000298663">
    <property type="component" value="Unassembled WGS sequence"/>
</dbReference>
<dbReference type="Pfam" id="PF00368">
    <property type="entry name" value="HMG-CoA_red"/>
    <property type="match status" value="1"/>
</dbReference>
<dbReference type="GO" id="GO:0005778">
    <property type="term" value="C:peroxisomal membrane"/>
    <property type="evidence" value="ECO:0007669"/>
    <property type="project" value="TreeGrafter"/>
</dbReference>
<feature type="region of interest" description="Disordered" evidence="7">
    <location>
        <begin position="67"/>
        <end position="87"/>
    </location>
</feature>
<dbReference type="GO" id="GO:0005789">
    <property type="term" value="C:endoplasmic reticulum membrane"/>
    <property type="evidence" value="ECO:0007669"/>
    <property type="project" value="TreeGrafter"/>
</dbReference>
<evidence type="ECO:0000256" key="5">
    <source>
        <dbReference type="ARBA" id="ARBA00022857"/>
    </source>
</evidence>
<keyword evidence="5" id="KW-0521">NADP</keyword>
<evidence type="ECO:0000256" key="3">
    <source>
        <dbReference type="ARBA" id="ARBA00012999"/>
    </source>
</evidence>
<dbReference type="InterPro" id="IPR009029">
    <property type="entry name" value="HMG_CoA_Rdtase_sub-bd_dom_sf"/>
</dbReference>